<accession>A0A9N9K3M5</accession>
<name>A0A9N9K3M5_9GLOM</name>
<evidence type="ECO:0000313" key="2">
    <source>
        <dbReference type="EMBL" id="CAG8807320.1"/>
    </source>
</evidence>
<dbReference type="EMBL" id="CAJVPY010042413">
    <property type="protein sequence ID" value="CAG8807320.1"/>
    <property type="molecule type" value="Genomic_DNA"/>
</dbReference>
<sequence>GANLYDIESFKQFKEDLVDFWELTKRIGQELARAAICIYRICINFAAVKRLWSSMGLHIATSILLDDKSSKQEKLIINDSDYQVSNNGNIKKETTARPYNQTNQNLEKNENLVEDKEQRWESLISK</sequence>
<reference evidence="2" key="1">
    <citation type="submission" date="2021-06" db="EMBL/GenBank/DDBJ databases">
        <authorList>
            <person name="Kallberg Y."/>
            <person name="Tangrot J."/>
            <person name="Rosling A."/>
        </authorList>
    </citation>
    <scope>NUCLEOTIDE SEQUENCE</scope>
    <source>
        <strain evidence="2">MA453B</strain>
    </source>
</reference>
<feature type="non-terminal residue" evidence="2">
    <location>
        <position position="126"/>
    </location>
</feature>
<feature type="compositionally biased region" description="Polar residues" evidence="1">
    <location>
        <begin position="97"/>
        <end position="106"/>
    </location>
</feature>
<keyword evidence="3" id="KW-1185">Reference proteome</keyword>
<dbReference type="Proteomes" id="UP000789405">
    <property type="component" value="Unassembled WGS sequence"/>
</dbReference>
<comment type="caution">
    <text evidence="2">The sequence shown here is derived from an EMBL/GenBank/DDBJ whole genome shotgun (WGS) entry which is preliminary data.</text>
</comment>
<evidence type="ECO:0000313" key="3">
    <source>
        <dbReference type="Proteomes" id="UP000789405"/>
    </source>
</evidence>
<gene>
    <name evidence="2" type="ORF">DERYTH_LOCUS24648</name>
</gene>
<dbReference type="AlphaFoldDB" id="A0A9N9K3M5"/>
<evidence type="ECO:0000256" key="1">
    <source>
        <dbReference type="SAM" id="MobiDB-lite"/>
    </source>
</evidence>
<feature type="region of interest" description="Disordered" evidence="1">
    <location>
        <begin position="86"/>
        <end position="111"/>
    </location>
</feature>
<protein>
    <submittedName>
        <fullName evidence="2">5655_t:CDS:1</fullName>
    </submittedName>
</protein>
<organism evidence="2 3">
    <name type="scientific">Dentiscutata erythropus</name>
    <dbReference type="NCBI Taxonomy" id="1348616"/>
    <lineage>
        <taxon>Eukaryota</taxon>
        <taxon>Fungi</taxon>
        <taxon>Fungi incertae sedis</taxon>
        <taxon>Mucoromycota</taxon>
        <taxon>Glomeromycotina</taxon>
        <taxon>Glomeromycetes</taxon>
        <taxon>Diversisporales</taxon>
        <taxon>Gigasporaceae</taxon>
        <taxon>Dentiscutata</taxon>
    </lineage>
</organism>
<dbReference type="OrthoDB" id="2471256at2759"/>
<proteinExistence type="predicted"/>